<evidence type="ECO:0000256" key="2">
    <source>
        <dbReference type="ARBA" id="ARBA00022723"/>
    </source>
</evidence>
<dbReference type="GO" id="GO:0000287">
    <property type="term" value="F:magnesium ion binding"/>
    <property type="evidence" value="ECO:0007669"/>
    <property type="project" value="InterPro"/>
</dbReference>
<dbReference type="GO" id="GO:0016102">
    <property type="term" value="P:diterpenoid biosynthetic process"/>
    <property type="evidence" value="ECO:0007669"/>
    <property type="project" value="InterPro"/>
</dbReference>
<dbReference type="InterPro" id="IPR044814">
    <property type="entry name" value="Terpene_cyclase_plant_C1"/>
</dbReference>
<evidence type="ECO:0000313" key="7">
    <source>
        <dbReference type="EMBL" id="KAK4551161.1"/>
    </source>
</evidence>
<evidence type="ECO:0000259" key="5">
    <source>
        <dbReference type="Pfam" id="PF01397"/>
    </source>
</evidence>
<keyword evidence="3" id="KW-0460">Magnesium</keyword>
<dbReference type="InterPro" id="IPR008930">
    <property type="entry name" value="Terpenoid_cyclase/PrenylTrfase"/>
</dbReference>
<dbReference type="EMBL" id="JAXUIC010000116">
    <property type="protein sequence ID" value="KAK4551161.1"/>
    <property type="molecule type" value="Genomic_DNA"/>
</dbReference>
<keyword evidence="2" id="KW-0479">Metal-binding</keyword>
<accession>A0AAN7DVD5</accession>
<dbReference type="FunFam" id="1.10.600.10:FF:000007">
    <property type="entry name" value="Isoprene synthase, chloroplastic"/>
    <property type="match status" value="1"/>
</dbReference>
<dbReference type="Pfam" id="PF01397">
    <property type="entry name" value="Terpene_synth"/>
    <property type="match status" value="1"/>
</dbReference>
<dbReference type="InterPro" id="IPR001906">
    <property type="entry name" value="Terpene_synth_N"/>
</dbReference>
<feature type="domain" description="Terpene synthase N-terminal" evidence="5">
    <location>
        <begin position="68"/>
        <end position="213"/>
    </location>
</feature>
<dbReference type="AlphaFoldDB" id="A0AAN7DVD5"/>
<dbReference type="Proteomes" id="UP001324115">
    <property type="component" value="Unassembled WGS sequence"/>
</dbReference>
<dbReference type="GO" id="GO:0010333">
    <property type="term" value="F:terpene synthase activity"/>
    <property type="evidence" value="ECO:0007669"/>
    <property type="project" value="InterPro"/>
</dbReference>
<reference evidence="7 8" key="1">
    <citation type="journal article" date="2023" name="G3 (Bethesda)">
        <title>A haplotype-resolved chromosome-scale genome for Quercus rubra L. provides insights into the genetics of adaptive traits for red oak species.</title>
        <authorList>
            <person name="Kapoor B."/>
            <person name="Jenkins J."/>
            <person name="Schmutz J."/>
            <person name="Zhebentyayeva T."/>
            <person name="Kuelheim C."/>
            <person name="Coggeshall M."/>
            <person name="Heim C."/>
            <person name="Lasky J.R."/>
            <person name="Leites L."/>
            <person name="Islam-Faridi N."/>
            <person name="Romero-Severson J."/>
            <person name="DeLeo V.L."/>
            <person name="Lucas S.M."/>
            <person name="Lazic D."/>
            <person name="Gailing O."/>
            <person name="Carlson J."/>
            <person name="Staton M."/>
        </authorList>
    </citation>
    <scope>NUCLEOTIDE SEQUENCE [LARGE SCALE GENOMIC DNA]</scope>
    <source>
        <strain evidence="7">Pseudo-F2</strain>
    </source>
</reference>
<dbReference type="PANTHER" id="PTHR31225">
    <property type="entry name" value="OS04G0344100 PROTEIN-RELATED"/>
    <property type="match status" value="1"/>
</dbReference>
<evidence type="ECO:0000256" key="1">
    <source>
        <dbReference type="ARBA" id="ARBA00001946"/>
    </source>
</evidence>
<name>A0AAN7DVD5_QUERU</name>
<keyword evidence="8" id="KW-1185">Reference proteome</keyword>
<dbReference type="FunFam" id="1.50.10.130:FF:000001">
    <property type="entry name" value="Isoprene synthase, chloroplastic"/>
    <property type="match status" value="1"/>
</dbReference>
<dbReference type="Gene3D" id="1.50.10.130">
    <property type="entry name" value="Terpene synthase, N-terminal domain"/>
    <property type="match status" value="1"/>
</dbReference>
<dbReference type="CDD" id="cd00684">
    <property type="entry name" value="Terpene_cyclase_plant_C1"/>
    <property type="match status" value="1"/>
</dbReference>
<gene>
    <name evidence="7" type="ORF">RGQ29_032493</name>
</gene>
<dbReference type="InterPro" id="IPR036965">
    <property type="entry name" value="Terpene_synth_N_sf"/>
</dbReference>
<evidence type="ECO:0000256" key="3">
    <source>
        <dbReference type="ARBA" id="ARBA00022842"/>
    </source>
</evidence>
<feature type="domain" description="Terpene synthase metal-binding" evidence="6">
    <location>
        <begin position="287"/>
        <end position="520"/>
    </location>
</feature>
<dbReference type="SUPFAM" id="SSF48239">
    <property type="entry name" value="Terpenoid cyclases/Protein prenyltransferases"/>
    <property type="match status" value="1"/>
</dbReference>
<dbReference type="InterPro" id="IPR050148">
    <property type="entry name" value="Terpene_synthase-like"/>
</dbReference>
<organism evidence="7 8">
    <name type="scientific">Quercus rubra</name>
    <name type="common">Northern red oak</name>
    <name type="synonym">Quercus borealis</name>
    <dbReference type="NCBI Taxonomy" id="3512"/>
    <lineage>
        <taxon>Eukaryota</taxon>
        <taxon>Viridiplantae</taxon>
        <taxon>Streptophyta</taxon>
        <taxon>Embryophyta</taxon>
        <taxon>Tracheophyta</taxon>
        <taxon>Spermatophyta</taxon>
        <taxon>Magnoliopsida</taxon>
        <taxon>eudicotyledons</taxon>
        <taxon>Gunneridae</taxon>
        <taxon>Pentapetalae</taxon>
        <taxon>rosids</taxon>
        <taxon>fabids</taxon>
        <taxon>Fagales</taxon>
        <taxon>Fagaceae</taxon>
        <taxon>Quercus</taxon>
    </lineage>
</organism>
<dbReference type="InterPro" id="IPR034741">
    <property type="entry name" value="Terpene_cyclase-like_1_C"/>
</dbReference>
<evidence type="ECO:0000313" key="8">
    <source>
        <dbReference type="Proteomes" id="UP001324115"/>
    </source>
</evidence>
<dbReference type="PANTHER" id="PTHR31225:SF251">
    <property type="entry name" value="(-)-GERMACRENE D SYNTHASE-LIKE ISOFORM X2"/>
    <property type="match status" value="1"/>
</dbReference>
<dbReference type="Gene3D" id="1.10.600.10">
    <property type="entry name" value="Farnesyl Diphosphate Synthase"/>
    <property type="match status" value="1"/>
</dbReference>
<dbReference type="InterPro" id="IPR008949">
    <property type="entry name" value="Isoprenoid_synthase_dom_sf"/>
</dbReference>
<evidence type="ECO:0000256" key="4">
    <source>
        <dbReference type="ARBA" id="ARBA00023239"/>
    </source>
</evidence>
<evidence type="ECO:0000259" key="6">
    <source>
        <dbReference type="Pfam" id="PF03936"/>
    </source>
</evidence>
<protein>
    <submittedName>
        <fullName evidence="7">Uncharacterized protein</fullName>
    </submittedName>
</protein>
<dbReference type="SFLD" id="SFLDG01019">
    <property type="entry name" value="Terpene_Cyclase_Like_1_C_Termi"/>
    <property type="match status" value="1"/>
</dbReference>
<dbReference type="Pfam" id="PF03936">
    <property type="entry name" value="Terpene_synth_C"/>
    <property type="match status" value="1"/>
</dbReference>
<comment type="caution">
    <text evidence="7">The sequence shown here is derived from an EMBL/GenBank/DDBJ whole genome shotgun (WGS) entry which is preliminary data.</text>
</comment>
<dbReference type="SFLD" id="SFLDS00005">
    <property type="entry name" value="Isoprenoid_Synthase_Type_I"/>
    <property type="match status" value="1"/>
</dbReference>
<keyword evidence="4" id="KW-0456">Lyase</keyword>
<dbReference type="InterPro" id="IPR005630">
    <property type="entry name" value="Terpene_synthase_metal-bd"/>
</dbReference>
<sequence length="562" mass="65372">MKAFYIALKKFTKNKSHHTIQNLDSSLNLKINKKCLSKSQGLHPKNAKSEVVRQTANYHPSIWGDRFISNTSKDKDIHFRKVREVEHLKDERLDVAYHFEREIQEALEHIYMTFNNKIDVDDLYKVSLSFRLLCQEGFKVSCDVFKKFKDEDGQFKESLTSNVEGMLAFYEATHLRMHGEDILDEALEFTTTHLKSTASLIGNPLAAKITCALKQSLHKGIPRLEARRYISFYEQNASHNKVLLKLSILYFNLVQSLHEEELSYITSIKFQSTSKQLKIQPKHRCWKDLDFATKLPFARDRIVECYFWIVSVYFEPQYSLARKILTKVISMTSILDDIYDAYGTLEELKPFTEAIERWDISCIDQLPEYMQICCHALFDVFEAFENELAKKERSYYVSYAKDAMKRLVRAYFDEAKWFYQNNIPTTEEYMHVALKSSGLPMLTTISFIGMGDIVTKEAFDWTFSNPKIITASSVIGRLMDDMKSHKRGHAPSAVEYMKQHGVSEQVVHDEFNRQVANAWEGINEECIRPTVVPMPLLMCCLNLTRVLDIIYKGITTLTLEKR</sequence>
<comment type="cofactor">
    <cofactor evidence="1">
        <name>Mg(2+)</name>
        <dbReference type="ChEBI" id="CHEBI:18420"/>
    </cofactor>
</comment>
<proteinExistence type="predicted"/>
<dbReference type="SUPFAM" id="SSF48576">
    <property type="entry name" value="Terpenoid synthases"/>
    <property type="match status" value="1"/>
</dbReference>